<dbReference type="AlphaFoldDB" id="G5N7V7"/>
<dbReference type="Proteomes" id="UP000003532">
    <property type="component" value="Unassembled WGS sequence"/>
</dbReference>
<protein>
    <submittedName>
        <fullName evidence="2">Uncharacterized protein</fullName>
    </submittedName>
</protein>
<evidence type="ECO:0000313" key="2">
    <source>
        <dbReference type="EMBL" id="EHC62845.1"/>
    </source>
</evidence>
<sequence>MLPGIRGIDKKRAGHKARQTTQCPATTAFSYNHQRDSRVEPNS</sequence>
<organism evidence="2 3">
    <name type="scientific">Salmonella enterica subsp. enterica serovar Inverness str. R8-3668</name>
    <dbReference type="NCBI Taxonomy" id="913075"/>
    <lineage>
        <taxon>Bacteria</taxon>
        <taxon>Pseudomonadati</taxon>
        <taxon>Pseudomonadota</taxon>
        <taxon>Gammaproteobacteria</taxon>
        <taxon>Enterobacterales</taxon>
        <taxon>Enterobacteriaceae</taxon>
        <taxon>Salmonella</taxon>
    </lineage>
</organism>
<comment type="caution">
    <text evidence="2">The sequence shown here is derived from an EMBL/GenBank/DDBJ whole genome shotgun (WGS) entry which is preliminary data.</text>
</comment>
<proteinExistence type="predicted"/>
<reference evidence="2 3" key="1">
    <citation type="journal article" date="2011" name="BMC Genomics">
        <title>Genome sequencing reveals diversification of virulence factor content and possible host adaptation in distinct subpopulations of Salmonella enterica.</title>
        <authorList>
            <person name="den Bakker H.C."/>
            <person name="Moreno Switt A.I."/>
            <person name="Govoni G."/>
            <person name="Cummings C.A."/>
            <person name="Ranieri M.L."/>
            <person name="Degoricija L."/>
            <person name="Hoelzer K."/>
            <person name="Rodriguez-Rivera L.D."/>
            <person name="Brown S."/>
            <person name="Bolchacova E."/>
            <person name="Furtado M.R."/>
            <person name="Wiedmann M."/>
        </authorList>
    </citation>
    <scope>NUCLEOTIDE SEQUENCE [LARGE SCALE GENOMIC DNA]</scope>
    <source>
        <strain evidence="2 3">R8-3668</strain>
    </source>
</reference>
<dbReference type="EMBL" id="AFCO01000145">
    <property type="protein sequence ID" value="EHC62845.1"/>
    <property type="molecule type" value="Genomic_DNA"/>
</dbReference>
<name>G5N7V7_SALET</name>
<accession>G5N7V7</accession>
<feature type="compositionally biased region" description="Polar residues" evidence="1">
    <location>
        <begin position="19"/>
        <end position="32"/>
    </location>
</feature>
<evidence type="ECO:0000313" key="3">
    <source>
        <dbReference type="Proteomes" id="UP000003532"/>
    </source>
</evidence>
<feature type="compositionally biased region" description="Basic and acidic residues" evidence="1">
    <location>
        <begin position="33"/>
        <end position="43"/>
    </location>
</feature>
<feature type="non-terminal residue" evidence="2">
    <location>
        <position position="43"/>
    </location>
</feature>
<evidence type="ECO:0000256" key="1">
    <source>
        <dbReference type="SAM" id="MobiDB-lite"/>
    </source>
</evidence>
<gene>
    <name evidence="2" type="ORF">LTSEINV_0384</name>
</gene>
<feature type="region of interest" description="Disordered" evidence="1">
    <location>
        <begin position="1"/>
        <end position="43"/>
    </location>
</feature>